<evidence type="ECO:0000313" key="1">
    <source>
        <dbReference type="EMBL" id="KKT59955.1"/>
    </source>
</evidence>
<organism evidence="1 2">
    <name type="scientific">Candidatus Giovannonibacteria bacterium GW2011_GWA1_44_25</name>
    <dbReference type="NCBI Taxonomy" id="1618645"/>
    <lineage>
        <taxon>Bacteria</taxon>
        <taxon>Candidatus Giovannoniibacteriota</taxon>
    </lineage>
</organism>
<reference evidence="1 2" key="1">
    <citation type="journal article" date="2015" name="Nature">
        <title>rRNA introns, odd ribosomes, and small enigmatic genomes across a large radiation of phyla.</title>
        <authorList>
            <person name="Brown C.T."/>
            <person name="Hug L.A."/>
            <person name="Thomas B.C."/>
            <person name="Sharon I."/>
            <person name="Castelle C.J."/>
            <person name="Singh A."/>
            <person name="Wilkins M.J."/>
            <person name="Williams K.H."/>
            <person name="Banfield J.F."/>
        </authorList>
    </citation>
    <scope>NUCLEOTIDE SEQUENCE [LARGE SCALE GENOMIC DNA]</scope>
</reference>
<sequence>MKDAGQYLEPAYLYADGSSIENLAELSATVKKYNCRNAIVHLGDVEGLEFEHELSIDRIKPVIDFPYGRGGVDVKDLEAEKAYGLGCVGMDVCVSLWAVLDGGFGIVEDEFNAVGRCCESEIKAIIQLPFLWVYAKDAIEPLLDVLVDAEVAVVKDWTTVMNFSKPVDVSLPARLAYLDYVRNLIDKKKLPLLVKIAGGVRADNAAEFFKHGADILGVGVPHVEGVYNALSKI</sequence>
<name>A0A0G1ILA1_9BACT</name>
<dbReference type="SUPFAM" id="SSF51569">
    <property type="entry name" value="Aldolase"/>
    <property type="match status" value="1"/>
</dbReference>
<dbReference type="EMBL" id="LCIR01000005">
    <property type="protein sequence ID" value="KKT59955.1"/>
    <property type="molecule type" value="Genomic_DNA"/>
</dbReference>
<dbReference type="Proteomes" id="UP000034087">
    <property type="component" value="Unassembled WGS sequence"/>
</dbReference>
<comment type="caution">
    <text evidence="1">The sequence shown here is derived from an EMBL/GenBank/DDBJ whole genome shotgun (WGS) entry which is preliminary data.</text>
</comment>
<dbReference type="AlphaFoldDB" id="A0A0G1ILA1"/>
<accession>A0A0G1ILA1</accession>
<dbReference type="CDD" id="cd00945">
    <property type="entry name" value="Aldolase_Class_I"/>
    <property type="match status" value="1"/>
</dbReference>
<protein>
    <submittedName>
        <fullName evidence="1">Uncharacterized protein</fullName>
    </submittedName>
</protein>
<gene>
    <name evidence="1" type="ORF">UW53_C0005G0038</name>
</gene>
<evidence type="ECO:0000313" key="2">
    <source>
        <dbReference type="Proteomes" id="UP000034087"/>
    </source>
</evidence>
<dbReference type="InterPro" id="IPR013785">
    <property type="entry name" value="Aldolase_TIM"/>
</dbReference>
<proteinExistence type="predicted"/>
<dbReference type="Gene3D" id="3.20.20.70">
    <property type="entry name" value="Aldolase class I"/>
    <property type="match status" value="1"/>
</dbReference>